<feature type="domain" description="PiggyBac transposable element-derived protein" evidence="1">
    <location>
        <begin position="45"/>
        <end position="105"/>
    </location>
</feature>
<dbReference type="InterPro" id="IPR029526">
    <property type="entry name" value="PGBD"/>
</dbReference>
<organism evidence="2 3">
    <name type="scientific">Phytophthora fragariaefolia</name>
    <dbReference type="NCBI Taxonomy" id="1490495"/>
    <lineage>
        <taxon>Eukaryota</taxon>
        <taxon>Sar</taxon>
        <taxon>Stramenopiles</taxon>
        <taxon>Oomycota</taxon>
        <taxon>Peronosporomycetes</taxon>
        <taxon>Peronosporales</taxon>
        <taxon>Peronosporaceae</taxon>
        <taxon>Phytophthora</taxon>
    </lineage>
</organism>
<dbReference type="EMBL" id="BSXT01003252">
    <property type="protein sequence ID" value="GMF53251.1"/>
    <property type="molecule type" value="Genomic_DNA"/>
</dbReference>
<evidence type="ECO:0000313" key="3">
    <source>
        <dbReference type="Proteomes" id="UP001165121"/>
    </source>
</evidence>
<dbReference type="AlphaFoldDB" id="A0A9W6Y594"/>
<gene>
    <name evidence="2" type="ORF">Pfra01_002197100</name>
</gene>
<name>A0A9W6Y594_9STRA</name>
<dbReference type="Pfam" id="PF13843">
    <property type="entry name" value="DDE_Tnp_1_7"/>
    <property type="match status" value="1"/>
</dbReference>
<evidence type="ECO:0000259" key="1">
    <source>
        <dbReference type="Pfam" id="PF13843"/>
    </source>
</evidence>
<dbReference type="OrthoDB" id="123873at2759"/>
<keyword evidence="3" id="KW-1185">Reference proteome</keyword>
<dbReference type="Proteomes" id="UP001165121">
    <property type="component" value="Unassembled WGS sequence"/>
</dbReference>
<evidence type="ECO:0000313" key="2">
    <source>
        <dbReference type="EMBL" id="GMF53251.1"/>
    </source>
</evidence>
<protein>
    <submittedName>
        <fullName evidence="2">Unnamed protein product</fullName>
    </submittedName>
</protein>
<proteinExistence type="predicted"/>
<accession>A0A9W6Y594</accession>
<reference evidence="2" key="1">
    <citation type="submission" date="2023-04" db="EMBL/GenBank/DDBJ databases">
        <title>Phytophthora fragariaefolia NBRC 109709.</title>
        <authorList>
            <person name="Ichikawa N."/>
            <person name="Sato H."/>
            <person name="Tonouchi N."/>
        </authorList>
    </citation>
    <scope>NUCLEOTIDE SEQUENCE</scope>
    <source>
        <strain evidence="2">NBRC 109709</strain>
    </source>
</reference>
<sequence>MMCCATSWIAVNYRLHCESILEDRLQGVASTSEAQALGAELSDGAVIRQIVLEVARPIYKSKRVINTDNFYTSVQLLQALKLNGLFGRGTVRGSSKHFPKHVMLEKGFVPEASTAKGCLWITKY</sequence>
<comment type="caution">
    <text evidence="2">The sequence shown here is derived from an EMBL/GenBank/DDBJ whole genome shotgun (WGS) entry which is preliminary data.</text>
</comment>